<name>A0A4Y2M4S3_ARAVE</name>
<evidence type="ECO:0000313" key="1">
    <source>
        <dbReference type="EMBL" id="GBN20706.1"/>
    </source>
</evidence>
<reference evidence="1 2" key="1">
    <citation type="journal article" date="2019" name="Sci. Rep.">
        <title>Orb-weaving spider Araneus ventricosus genome elucidates the spidroin gene catalogue.</title>
        <authorList>
            <person name="Kono N."/>
            <person name="Nakamura H."/>
            <person name="Ohtoshi R."/>
            <person name="Moran D.A.P."/>
            <person name="Shinohara A."/>
            <person name="Yoshida Y."/>
            <person name="Fujiwara M."/>
            <person name="Mori M."/>
            <person name="Tomita M."/>
            <person name="Arakawa K."/>
        </authorList>
    </citation>
    <scope>NUCLEOTIDE SEQUENCE [LARGE SCALE GENOMIC DNA]</scope>
</reference>
<dbReference type="InterPro" id="IPR036397">
    <property type="entry name" value="RNaseH_sf"/>
</dbReference>
<sequence>MKRIYEGHPENKDRLVIQNEDHNIYWKKQFCYVPKAFFTSLHNHLLHLTHVMPFCRQFIKPGVHCIGRSSISAAQLAPLFDHLPYSPDLSPSDFHLFFKLKEFLGGKRFGSYEELENAAA</sequence>
<dbReference type="OrthoDB" id="6435573at2759"/>
<gene>
    <name evidence="1" type="ORF">AVEN_264480_1</name>
</gene>
<keyword evidence="2" id="KW-1185">Reference proteome</keyword>
<protein>
    <submittedName>
        <fullName evidence="1">Uncharacterized protein</fullName>
    </submittedName>
</protein>
<evidence type="ECO:0000313" key="2">
    <source>
        <dbReference type="Proteomes" id="UP000499080"/>
    </source>
</evidence>
<dbReference type="Proteomes" id="UP000499080">
    <property type="component" value="Unassembled WGS sequence"/>
</dbReference>
<dbReference type="GO" id="GO:0003676">
    <property type="term" value="F:nucleic acid binding"/>
    <property type="evidence" value="ECO:0007669"/>
    <property type="project" value="InterPro"/>
</dbReference>
<dbReference type="EMBL" id="BGPR01006649">
    <property type="protein sequence ID" value="GBN20706.1"/>
    <property type="molecule type" value="Genomic_DNA"/>
</dbReference>
<comment type="caution">
    <text evidence="1">The sequence shown here is derived from an EMBL/GenBank/DDBJ whole genome shotgun (WGS) entry which is preliminary data.</text>
</comment>
<organism evidence="1 2">
    <name type="scientific">Araneus ventricosus</name>
    <name type="common">Orbweaver spider</name>
    <name type="synonym">Epeira ventricosa</name>
    <dbReference type="NCBI Taxonomy" id="182803"/>
    <lineage>
        <taxon>Eukaryota</taxon>
        <taxon>Metazoa</taxon>
        <taxon>Ecdysozoa</taxon>
        <taxon>Arthropoda</taxon>
        <taxon>Chelicerata</taxon>
        <taxon>Arachnida</taxon>
        <taxon>Araneae</taxon>
        <taxon>Araneomorphae</taxon>
        <taxon>Entelegynae</taxon>
        <taxon>Araneoidea</taxon>
        <taxon>Araneidae</taxon>
        <taxon>Araneus</taxon>
    </lineage>
</organism>
<accession>A0A4Y2M4S3</accession>
<dbReference type="AlphaFoldDB" id="A0A4Y2M4S3"/>
<proteinExistence type="predicted"/>
<dbReference type="Gene3D" id="3.30.420.10">
    <property type="entry name" value="Ribonuclease H-like superfamily/Ribonuclease H"/>
    <property type="match status" value="1"/>
</dbReference>